<feature type="signal peptide" evidence="6">
    <location>
        <begin position="1"/>
        <end position="29"/>
    </location>
</feature>
<dbReference type="InterPro" id="IPR017946">
    <property type="entry name" value="PLC-like_Pdiesterase_TIM-brl"/>
</dbReference>
<evidence type="ECO:0000313" key="9">
    <source>
        <dbReference type="Proteomes" id="UP001165685"/>
    </source>
</evidence>
<evidence type="ECO:0000256" key="2">
    <source>
        <dbReference type="ARBA" id="ARBA00012581"/>
    </source>
</evidence>
<dbReference type="PANTHER" id="PTHR13593">
    <property type="match status" value="1"/>
</dbReference>
<dbReference type="CDD" id="cd08586">
    <property type="entry name" value="PI-PLCc_BcPLC_like"/>
    <property type="match status" value="1"/>
</dbReference>
<dbReference type="SMART" id="SM00148">
    <property type="entry name" value="PLCXc"/>
    <property type="match status" value="1"/>
</dbReference>
<dbReference type="PANTHER" id="PTHR13593:SF113">
    <property type="entry name" value="SI:DKEY-266F7.9"/>
    <property type="match status" value="1"/>
</dbReference>
<dbReference type="RefSeq" id="WP_270678305.1">
    <property type="nucleotide sequence ID" value="NZ_JAQFWP010000023.1"/>
</dbReference>
<evidence type="ECO:0000259" key="7">
    <source>
        <dbReference type="SMART" id="SM00148"/>
    </source>
</evidence>
<comment type="caution">
    <text evidence="8">The sequence shown here is derived from an EMBL/GenBank/DDBJ whole genome shotgun (WGS) entry which is preliminary data.</text>
</comment>
<dbReference type="EMBL" id="JAQFWP010000023">
    <property type="protein sequence ID" value="MDA2805654.1"/>
    <property type="molecule type" value="Genomic_DNA"/>
</dbReference>
<keyword evidence="9" id="KW-1185">Reference proteome</keyword>
<dbReference type="EC" id="4.6.1.13" evidence="2"/>
<organism evidence="8 9">
    <name type="scientific">Nocardiopsis suaedae</name>
    <dbReference type="NCBI Taxonomy" id="3018444"/>
    <lineage>
        <taxon>Bacteria</taxon>
        <taxon>Bacillati</taxon>
        <taxon>Actinomycetota</taxon>
        <taxon>Actinomycetes</taxon>
        <taxon>Streptosporangiales</taxon>
        <taxon>Nocardiopsidaceae</taxon>
        <taxon>Nocardiopsis</taxon>
    </lineage>
</organism>
<reference evidence="8" key="1">
    <citation type="submission" date="2023-01" db="EMBL/GenBank/DDBJ databases">
        <title>Draft genome sequence of Nocardiopsis sp. LSu2-4 isolated from halophytes.</title>
        <authorList>
            <person name="Duangmal K."/>
            <person name="Chantavorakit T."/>
        </authorList>
    </citation>
    <scope>NUCLEOTIDE SEQUENCE</scope>
    <source>
        <strain evidence="8">LSu2-4</strain>
    </source>
</reference>
<dbReference type="Proteomes" id="UP001165685">
    <property type="component" value="Unassembled WGS sequence"/>
</dbReference>
<protein>
    <recommendedName>
        <fullName evidence="3">1-phosphatidylinositol phosphodiesterase</fullName>
        <ecNumber evidence="2">4.6.1.13</ecNumber>
    </recommendedName>
    <alternativeName>
        <fullName evidence="4">Phosphatidylinositol diacylglycerol-lyase</fullName>
    </alternativeName>
    <alternativeName>
        <fullName evidence="5">Phosphatidylinositol-specific phospholipase C</fullName>
    </alternativeName>
</protein>
<evidence type="ECO:0000256" key="6">
    <source>
        <dbReference type="SAM" id="SignalP"/>
    </source>
</evidence>
<evidence type="ECO:0000256" key="1">
    <source>
        <dbReference type="ARBA" id="ARBA00001316"/>
    </source>
</evidence>
<comment type="catalytic activity">
    <reaction evidence="1">
        <text>a 1,2-diacyl-sn-glycero-3-phospho-(1D-myo-inositol) = 1D-myo-inositol 1,2-cyclic phosphate + a 1,2-diacyl-sn-glycerol</text>
        <dbReference type="Rhea" id="RHEA:17093"/>
        <dbReference type="ChEBI" id="CHEBI:17815"/>
        <dbReference type="ChEBI" id="CHEBI:57880"/>
        <dbReference type="ChEBI" id="CHEBI:58484"/>
        <dbReference type="EC" id="4.6.1.13"/>
    </reaction>
</comment>
<evidence type="ECO:0000256" key="5">
    <source>
        <dbReference type="ARBA" id="ARBA00030782"/>
    </source>
</evidence>
<evidence type="ECO:0000313" key="8">
    <source>
        <dbReference type="EMBL" id="MDA2805654.1"/>
    </source>
</evidence>
<keyword evidence="6" id="KW-0732">Signal</keyword>
<dbReference type="Gene3D" id="3.20.20.190">
    <property type="entry name" value="Phosphatidylinositol (PI) phosphodiesterase"/>
    <property type="match status" value="1"/>
</dbReference>
<evidence type="ECO:0000256" key="4">
    <source>
        <dbReference type="ARBA" id="ARBA00030474"/>
    </source>
</evidence>
<sequence length="330" mass="35306">MPFTRTGLTTLLSASVITALLAPPAAASADASSAPGGGTAAAAASSEWMAALPDDASLASLSVPGTHDTGAWTGSAWSRTQDMDLSTQLESGVRALDVRTRHFRDAFPIHHGAEYLHLNFTDVVTDTAAFLREHPTETVFMRLKKEHTEEENTRTYEETLDHYIGSDPDTAPLLAEHLWRPSGGERVPALGEVRGKIVILQDFDASKEYGIRWGGPNTDIQDDYRVPTLFDIPEKWGKARGHFEKTAAGPSGTLFINHLSGSGAPWANPREVATGGLGFDGVNDYARPYLQDSAAEGTLPRTGVVMMDFPGQALIDAVVAHNGRTVAQGA</sequence>
<feature type="chain" id="PRO_5047491253" description="1-phosphatidylinositol phosphodiesterase" evidence="6">
    <location>
        <begin position="30"/>
        <end position="330"/>
    </location>
</feature>
<gene>
    <name evidence="8" type="ORF">O4U47_14135</name>
</gene>
<dbReference type="InterPro" id="IPR000909">
    <property type="entry name" value="PLipase_C_PInositol-sp_X_dom"/>
</dbReference>
<feature type="domain" description="Phosphatidylinositol-specific phospholipase C X" evidence="7">
    <location>
        <begin position="54"/>
        <end position="202"/>
    </location>
</feature>
<dbReference type="PROSITE" id="PS50007">
    <property type="entry name" value="PIPLC_X_DOMAIN"/>
    <property type="match status" value="1"/>
</dbReference>
<evidence type="ECO:0000256" key="3">
    <source>
        <dbReference type="ARBA" id="ARBA00019758"/>
    </source>
</evidence>
<accession>A0ABT4TN34</accession>
<dbReference type="InterPro" id="IPR051057">
    <property type="entry name" value="PI-PLC_domain"/>
</dbReference>
<dbReference type="Pfam" id="PF00388">
    <property type="entry name" value="PI-PLC-X"/>
    <property type="match status" value="1"/>
</dbReference>
<name>A0ABT4TN34_9ACTN</name>
<dbReference type="SUPFAM" id="SSF51695">
    <property type="entry name" value="PLC-like phosphodiesterases"/>
    <property type="match status" value="1"/>
</dbReference>
<proteinExistence type="predicted"/>